<sequence>MFFENKIAFLIHKSIFKAILNRKITFKSEEDPDNSFYLLSQGYRDFSTKYIESAFGFVLNLAVVLSTIALSLNNVVPLSIVILALIHFYLFNNHIVYLFNIVSDLGQFKRL</sequence>
<dbReference type="RefSeq" id="WP_109537308.1">
    <property type="nucleotide sequence ID" value="NZ_CP021129.1"/>
</dbReference>
<reference evidence="2" key="1">
    <citation type="submission" date="2022-10" db="EMBL/GenBank/DDBJ databases">
        <authorList>
            <person name="Wei X."/>
        </authorList>
    </citation>
    <scope>NUCLEOTIDE SEQUENCE</scope>
    <source>
        <strain evidence="2">SD2</strain>
    </source>
</reference>
<keyword evidence="1" id="KW-0472">Membrane</keyword>
<dbReference type="Proteomes" id="UP001164481">
    <property type="component" value="Chromosome"/>
</dbReference>
<feature type="transmembrane region" description="Helical" evidence="1">
    <location>
        <begin position="78"/>
        <end position="102"/>
    </location>
</feature>
<dbReference type="EMBL" id="CP107525">
    <property type="protein sequence ID" value="UZW64447.1"/>
    <property type="molecule type" value="Genomic_DNA"/>
</dbReference>
<evidence type="ECO:0000313" key="2">
    <source>
        <dbReference type="EMBL" id="UZW64447.1"/>
    </source>
</evidence>
<dbReference type="AlphaFoldDB" id="A0AAX3EZJ0"/>
<protein>
    <recommendedName>
        <fullName evidence="4">ABC transmembrane type-1 domain-containing protein</fullName>
    </recommendedName>
</protein>
<proteinExistence type="predicted"/>
<gene>
    <name evidence="2" type="ORF">OIE46_03705</name>
</gene>
<evidence type="ECO:0008006" key="4">
    <source>
        <dbReference type="Google" id="ProtNLM"/>
    </source>
</evidence>
<accession>A0AAX3EZJ0</accession>
<keyword evidence="1" id="KW-1133">Transmembrane helix</keyword>
<keyword evidence="1" id="KW-0812">Transmembrane</keyword>
<reference evidence="2" key="2">
    <citation type="submission" date="2022-11" db="EMBL/GenBank/DDBJ databases">
        <title>complete genomes of mycoplasma synoviae ZX313 strain and SD2 strain.</title>
        <authorList>
            <person name="Zhong Q."/>
        </authorList>
    </citation>
    <scope>NUCLEOTIDE SEQUENCE</scope>
    <source>
        <strain evidence="2">SD2</strain>
    </source>
</reference>
<feature type="transmembrane region" description="Helical" evidence="1">
    <location>
        <begin position="54"/>
        <end position="72"/>
    </location>
</feature>
<organism evidence="2 3">
    <name type="scientific">Mycoplasmopsis synoviae</name>
    <name type="common">Mycoplasma synoviae</name>
    <dbReference type="NCBI Taxonomy" id="2109"/>
    <lineage>
        <taxon>Bacteria</taxon>
        <taxon>Bacillati</taxon>
        <taxon>Mycoplasmatota</taxon>
        <taxon>Mycoplasmoidales</taxon>
        <taxon>Metamycoplasmataceae</taxon>
        <taxon>Mycoplasmopsis</taxon>
    </lineage>
</organism>
<name>A0AAX3EZJ0_MYCSY</name>
<evidence type="ECO:0000256" key="1">
    <source>
        <dbReference type="SAM" id="Phobius"/>
    </source>
</evidence>
<evidence type="ECO:0000313" key="3">
    <source>
        <dbReference type="Proteomes" id="UP001164481"/>
    </source>
</evidence>